<dbReference type="Proteomes" id="UP000038010">
    <property type="component" value="Unassembled WGS sequence"/>
</dbReference>
<comment type="caution">
    <text evidence="7">The sequence shown here is derived from an EMBL/GenBank/DDBJ whole genome shotgun (WGS) entry which is preliminary data.</text>
</comment>
<dbReference type="InterPro" id="IPR041679">
    <property type="entry name" value="DNA2/NAM7-like_C"/>
</dbReference>
<evidence type="ECO:0000256" key="4">
    <source>
        <dbReference type="ARBA" id="ARBA00022840"/>
    </source>
</evidence>
<evidence type="ECO:0000256" key="3">
    <source>
        <dbReference type="ARBA" id="ARBA00022806"/>
    </source>
</evidence>
<feature type="domain" description="DNA2/NAM7 helicase-like C-terminal" evidence="6">
    <location>
        <begin position="738"/>
        <end position="948"/>
    </location>
</feature>
<organism evidence="7 8">
    <name type="scientific">Cyphellophora attinorum</name>
    <dbReference type="NCBI Taxonomy" id="1664694"/>
    <lineage>
        <taxon>Eukaryota</taxon>
        <taxon>Fungi</taxon>
        <taxon>Dikarya</taxon>
        <taxon>Ascomycota</taxon>
        <taxon>Pezizomycotina</taxon>
        <taxon>Eurotiomycetes</taxon>
        <taxon>Chaetothyriomycetidae</taxon>
        <taxon>Chaetothyriales</taxon>
        <taxon>Cyphellophoraceae</taxon>
        <taxon>Cyphellophora</taxon>
    </lineage>
</organism>
<dbReference type="GeneID" id="28733259"/>
<evidence type="ECO:0000256" key="1">
    <source>
        <dbReference type="ARBA" id="ARBA00022741"/>
    </source>
</evidence>
<proteinExistence type="predicted"/>
<sequence>MTAFPVHPSTGTESSLSANTITLSSIPNGEIHGVTEDGVALAMTEHLYLSGDYLPHISLSRTIIMQSSGQLIRDAKAEFWFEGKNSSGAERKVIDAEIVERDNGGVKMLCLKVNYENSLVAGADNTAYTWPEQFKQYVDELSLLRGSGIVFIPLPSKQDKYLKTLKRELLDYKNHAPFSTLRPFYSPSEQEVTDALMESPEAASKLLERGLWPISSWASMNELHQHMLRPSKMRTSNTFASLEAAEVILNNANYLENLWEETIIEKLSGGTEVAFAVLSKKVVLAFVRYKDRKELNANIALNDRMSIEIASFITVTVDSDGNIVTKSQAATGQYETIEIPFSVNGKLSANRTEVEADFELTLTKRNAQLIIENRSQVKKQIEAVSRLCARGSRHYAFHDILLGEDLSADAAQSWLLKIVGDQSIIDNALKDVIEKARRLGRPLNSGQESILRNVQYSHHRLNIVRGPPGCGKTTLIAAAAEFLVRCSKDIGIFLPSLVNGFPMKRPQRVYRKHLEEETLLRFHDLHGIKEDDETDEAWAAPFLNAGDYNDSDAAWYDRMINADKKREMEDPRIGITADVISTVMRNPGMRVVGNMGDDRGNVVPVFLEHLRKLEQKAFKKWKAKEKTVFKDAWSALVKHFIGQKHVICCTVGNITSGLMSRALRNFKSAVIMIDEASLMTDPALWNAVVNLITEVRIQNEFGGRSPVVNLILIGDEAQGYPLVKTETEAFNCFGSQLARSPYERLVLGGAFVQEMTEQFRMVPALMTMPNQRWYGGKLRCSAERQKARLTTEDKVLLQQFFDIEYPQVVKDAADRAAAEVEPHTQSRLNMGNVDVILKIFRDLMYKDKKGLAKRPNEVVILTFYNAQRRRLLNALLDLEKELGLGEGSLDGCLHTVDSFQGREAKYIILDLTVCSYFGEGSLGHAGEERKACVAATRARDAMIVVGNLNILKANFSHEGRLPFVIDLLKTLEARGAYKTFNTDAEPEKQVGAKLDSELRAEAIAKAQALLAHKLKQRDLLMRSKEEDLARGDEEEVAEQEVETGSSDDTSSTTVVAESENRSWDDLKAAVKAMGLRET</sequence>
<dbReference type="Pfam" id="PF13087">
    <property type="entry name" value="AAA_12"/>
    <property type="match status" value="1"/>
</dbReference>
<dbReference type="PANTHER" id="PTHR43788:SF8">
    <property type="entry name" value="DNA-BINDING PROTEIN SMUBP-2"/>
    <property type="match status" value="1"/>
</dbReference>
<keyword evidence="8" id="KW-1185">Reference proteome</keyword>
<dbReference type="InterPro" id="IPR050534">
    <property type="entry name" value="Coronavir_polyprotein_1ab"/>
</dbReference>
<evidence type="ECO:0000256" key="5">
    <source>
        <dbReference type="SAM" id="MobiDB-lite"/>
    </source>
</evidence>
<dbReference type="GO" id="GO:0016787">
    <property type="term" value="F:hydrolase activity"/>
    <property type="evidence" value="ECO:0007669"/>
    <property type="project" value="UniProtKB-KW"/>
</dbReference>
<dbReference type="InterPro" id="IPR047187">
    <property type="entry name" value="SF1_C_Upf1"/>
</dbReference>
<dbReference type="PANTHER" id="PTHR43788">
    <property type="entry name" value="DNA2/NAM7 HELICASE FAMILY MEMBER"/>
    <property type="match status" value="1"/>
</dbReference>
<evidence type="ECO:0000313" key="8">
    <source>
        <dbReference type="Proteomes" id="UP000038010"/>
    </source>
</evidence>
<keyword evidence="1" id="KW-0547">Nucleotide-binding</keyword>
<keyword evidence="2" id="KW-0378">Hydrolase</keyword>
<accession>A0A0N1NYS4</accession>
<feature type="region of interest" description="Disordered" evidence="5">
    <location>
        <begin position="1025"/>
        <end position="1060"/>
    </location>
</feature>
<evidence type="ECO:0000313" key="7">
    <source>
        <dbReference type="EMBL" id="KPI37207.1"/>
    </source>
</evidence>
<protein>
    <submittedName>
        <fullName evidence="7">ATP-dependent helicase upf1</fullName>
    </submittedName>
</protein>
<dbReference type="CDD" id="cd18808">
    <property type="entry name" value="SF1_C_Upf1"/>
    <property type="match status" value="1"/>
</dbReference>
<dbReference type="InterPro" id="IPR027417">
    <property type="entry name" value="P-loop_NTPase"/>
</dbReference>
<dbReference type="RefSeq" id="XP_017997170.1">
    <property type="nucleotide sequence ID" value="XM_018141379.1"/>
</dbReference>
<reference evidence="7 8" key="1">
    <citation type="submission" date="2015-06" db="EMBL/GenBank/DDBJ databases">
        <title>Draft genome of the ant-associated black yeast Phialophora attae CBS 131958.</title>
        <authorList>
            <person name="Moreno L.F."/>
            <person name="Stielow B.J."/>
            <person name="de Hoog S."/>
            <person name="Vicente V.A."/>
            <person name="Weiss V.A."/>
            <person name="de Vries M."/>
            <person name="Cruz L.M."/>
            <person name="Souza E.M."/>
        </authorList>
    </citation>
    <scope>NUCLEOTIDE SEQUENCE [LARGE SCALE GENOMIC DNA]</scope>
    <source>
        <strain evidence="7 8">CBS 131958</strain>
    </source>
</reference>
<dbReference type="EMBL" id="LFJN01000025">
    <property type="protein sequence ID" value="KPI37207.1"/>
    <property type="molecule type" value="Genomic_DNA"/>
</dbReference>
<keyword evidence="4" id="KW-0067">ATP-binding</keyword>
<evidence type="ECO:0000259" key="6">
    <source>
        <dbReference type="Pfam" id="PF13087"/>
    </source>
</evidence>
<keyword evidence="3 7" id="KW-0347">Helicase</keyword>
<evidence type="ECO:0000256" key="2">
    <source>
        <dbReference type="ARBA" id="ARBA00022801"/>
    </source>
</evidence>
<dbReference type="OrthoDB" id="4526869at2759"/>
<feature type="compositionally biased region" description="Acidic residues" evidence="5">
    <location>
        <begin position="1032"/>
        <end position="1041"/>
    </location>
</feature>
<dbReference type="GO" id="GO:0005524">
    <property type="term" value="F:ATP binding"/>
    <property type="evidence" value="ECO:0007669"/>
    <property type="project" value="UniProtKB-KW"/>
</dbReference>
<dbReference type="GO" id="GO:0043139">
    <property type="term" value="F:5'-3' DNA helicase activity"/>
    <property type="evidence" value="ECO:0007669"/>
    <property type="project" value="TreeGrafter"/>
</dbReference>
<dbReference type="SUPFAM" id="SSF52540">
    <property type="entry name" value="P-loop containing nucleoside triphosphate hydrolases"/>
    <property type="match status" value="1"/>
</dbReference>
<dbReference type="VEuPathDB" id="FungiDB:AB675_1485"/>
<gene>
    <name evidence="7" type="ORF">AB675_1485</name>
</gene>
<dbReference type="AlphaFoldDB" id="A0A0N1NYS4"/>
<dbReference type="Gene3D" id="3.40.50.300">
    <property type="entry name" value="P-loop containing nucleotide triphosphate hydrolases"/>
    <property type="match status" value="3"/>
</dbReference>
<dbReference type="STRING" id="1664694.A0A0N1NYS4"/>
<name>A0A0N1NYS4_9EURO</name>
<feature type="compositionally biased region" description="Low complexity" evidence="5">
    <location>
        <begin position="1042"/>
        <end position="1057"/>
    </location>
</feature>